<dbReference type="Proteomes" id="UP000823918">
    <property type="component" value="Unassembled WGS sequence"/>
</dbReference>
<evidence type="ECO:0000256" key="1">
    <source>
        <dbReference type="SAM" id="Phobius"/>
    </source>
</evidence>
<reference evidence="2" key="2">
    <citation type="submission" date="2021-04" db="EMBL/GenBank/DDBJ databases">
        <authorList>
            <person name="Gilroy R."/>
        </authorList>
    </citation>
    <scope>NUCLEOTIDE SEQUENCE</scope>
    <source>
        <strain evidence="2">5933</strain>
    </source>
</reference>
<keyword evidence="1" id="KW-0472">Membrane</keyword>
<dbReference type="AlphaFoldDB" id="A0A9D2Q5U0"/>
<feature type="transmembrane region" description="Helical" evidence="1">
    <location>
        <begin position="74"/>
        <end position="93"/>
    </location>
</feature>
<protein>
    <submittedName>
        <fullName evidence="2">DUF3784 domain-containing protein</fullName>
    </submittedName>
</protein>
<comment type="caution">
    <text evidence="2">The sequence shown here is derived from an EMBL/GenBank/DDBJ whole genome shotgun (WGS) entry which is preliminary data.</text>
</comment>
<evidence type="ECO:0000313" key="3">
    <source>
        <dbReference type="Proteomes" id="UP000823918"/>
    </source>
</evidence>
<organism evidence="2 3">
    <name type="scientific">Candidatus Ruthenibacterium merdavium</name>
    <dbReference type="NCBI Taxonomy" id="2838752"/>
    <lineage>
        <taxon>Bacteria</taxon>
        <taxon>Bacillati</taxon>
        <taxon>Bacillota</taxon>
        <taxon>Clostridia</taxon>
        <taxon>Eubacteriales</taxon>
        <taxon>Oscillospiraceae</taxon>
        <taxon>Ruthenibacterium</taxon>
    </lineage>
</organism>
<accession>A0A9D2Q5U0</accession>
<dbReference type="Pfam" id="PF12650">
    <property type="entry name" value="DUF3784"/>
    <property type="match status" value="1"/>
</dbReference>
<dbReference type="InterPro" id="IPR017259">
    <property type="entry name" value="UCP037672"/>
</dbReference>
<proteinExistence type="predicted"/>
<name>A0A9D2Q5U0_9FIRM</name>
<gene>
    <name evidence="2" type="ORF">H9698_06940</name>
</gene>
<keyword evidence="1" id="KW-1133">Transmembrane helix</keyword>
<reference evidence="2" key="1">
    <citation type="journal article" date="2021" name="PeerJ">
        <title>Extensive microbial diversity within the chicken gut microbiome revealed by metagenomics and culture.</title>
        <authorList>
            <person name="Gilroy R."/>
            <person name="Ravi A."/>
            <person name="Getino M."/>
            <person name="Pursley I."/>
            <person name="Horton D.L."/>
            <person name="Alikhan N.F."/>
            <person name="Baker D."/>
            <person name="Gharbi K."/>
            <person name="Hall N."/>
            <person name="Watson M."/>
            <person name="Adriaenssens E.M."/>
            <person name="Foster-Nyarko E."/>
            <person name="Jarju S."/>
            <person name="Secka A."/>
            <person name="Antonio M."/>
            <person name="Oren A."/>
            <person name="Chaudhuri R.R."/>
            <person name="La Ragione R."/>
            <person name="Hildebrand F."/>
            <person name="Pallen M.J."/>
        </authorList>
    </citation>
    <scope>NUCLEOTIDE SEQUENCE</scope>
    <source>
        <strain evidence="2">5933</strain>
    </source>
</reference>
<sequence>MMAVVLLAAGILFLILGWQIWKKEKITLLHDYHYAKVKPEDRKAYTGAMGKGLSAMGIGMIAGGVMQLTQYEAIGWYLLGTAFAVGLAVMIYAQMKHNRGIF</sequence>
<keyword evidence="1" id="KW-0812">Transmembrane</keyword>
<dbReference type="EMBL" id="DWWA01000033">
    <property type="protein sequence ID" value="HJC72514.1"/>
    <property type="molecule type" value="Genomic_DNA"/>
</dbReference>
<evidence type="ECO:0000313" key="2">
    <source>
        <dbReference type="EMBL" id="HJC72514.1"/>
    </source>
</evidence>